<accession>A0A1S8T8Q6</accession>
<evidence type="ECO:0000313" key="2">
    <source>
        <dbReference type="Proteomes" id="UP000190890"/>
    </source>
</evidence>
<dbReference type="GO" id="GO:0016853">
    <property type="term" value="F:isomerase activity"/>
    <property type="evidence" value="ECO:0007669"/>
    <property type="project" value="UniProtKB-KW"/>
</dbReference>
<name>A0A1S8T8Q6_9CLOT</name>
<protein>
    <submittedName>
        <fullName evidence="1">Putative bifunctional phosphatase/peptidyl-prolyl cis-trans isomerase</fullName>
    </submittedName>
</protein>
<dbReference type="SUPFAM" id="SSF56784">
    <property type="entry name" value="HAD-like"/>
    <property type="match status" value="1"/>
</dbReference>
<keyword evidence="2" id="KW-1185">Reference proteome</keyword>
<dbReference type="Gene3D" id="3.30.1240.10">
    <property type="match status" value="1"/>
</dbReference>
<keyword evidence="1" id="KW-0413">Isomerase</keyword>
<dbReference type="NCBIfam" id="TIGR00099">
    <property type="entry name" value="Cof-subfamily"/>
    <property type="match status" value="1"/>
</dbReference>
<sequence>MRKKAVFFDIDGTLYSHELGVPESAVQGIKELKNNGHLAFISTGRTRAMISEELVNLGFDGVLAACGTYVEHEGNVVYNIDLKRETVEKAVDVFRKHKIFCILEGGNYLYMDDDNSLDSGQFSINRLKNIFGEKIKPIIGEEHHVNKITCLLNKHSNFEEAYKSLEKDFYSIHHNSKIVELVPKGFSKAKGIEEIIKYLGININDTYAFGDSANDIEMLRYVKYGIAMGNSSSEILKTVKYKTDNIENDGIYNGLKQFQLI</sequence>
<dbReference type="PROSITE" id="PS01228">
    <property type="entry name" value="COF_1"/>
    <property type="match status" value="1"/>
</dbReference>
<organism evidence="1 2">
    <name type="scientific">Clostridium puniceum</name>
    <dbReference type="NCBI Taxonomy" id="29367"/>
    <lineage>
        <taxon>Bacteria</taxon>
        <taxon>Bacillati</taxon>
        <taxon>Bacillota</taxon>
        <taxon>Clostridia</taxon>
        <taxon>Eubacteriales</taxon>
        <taxon>Clostridiaceae</taxon>
        <taxon>Clostridium</taxon>
    </lineage>
</organism>
<dbReference type="STRING" id="29367.CLPUN_41070"/>
<dbReference type="GO" id="GO:0005829">
    <property type="term" value="C:cytosol"/>
    <property type="evidence" value="ECO:0007669"/>
    <property type="project" value="TreeGrafter"/>
</dbReference>
<dbReference type="InterPro" id="IPR023214">
    <property type="entry name" value="HAD_sf"/>
</dbReference>
<comment type="caution">
    <text evidence="1">The sequence shown here is derived from an EMBL/GenBank/DDBJ whole genome shotgun (WGS) entry which is preliminary data.</text>
</comment>
<dbReference type="Proteomes" id="UP000190890">
    <property type="component" value="Unassembled WGS sequence"/>
</dbReference>
<dbReference type="Pfam" id="PF08282">
    <property type="entry name" value="Hydrolase_3"/>
    <property type="match status" value="1"/>
</dbReference>
<dbReference type="InterPro" id="IPR000150">
    <property type="entry name" value="Cof"/>
</dbReference>
<dbReference type="SFLD" id="SFLDG01140">
    <property type="entry name" value="C2.B:_Phosphomannomutase_and_P"/>
    <property type="match status" value="1"/>
</dbReference>
<dbReference type="SFLD" id="SFLDS00003">
    <property type="entry name" value="Haloacid_Dehalogenase"/>
    <property type="match status" value="1"/>
</dbReference>
<reference evidence="1 2" key="1">
    <citation type="submission" date="2016-05" db="EMBL/GenBank/DDBJ databases">
        <title>Microbial solvent formation.</title>
        <authorList>
            <person name="Poehlein A."/>
            <person name="Montoya Solano J.D."/>
            <person name="Flitsch S."/>
            <person name="Krabben P."/>
            <person name="Duerre P."/>
            <person name="Daniel R."/>
        </authorList>
    </citation>
    <scope>NUCLEOTIDE SEQUENCE [LARGE SCALE GENOMIC DNA]</scope>
    <source>
        <strain evidence="1 2">DSM 2619</strain>
    </source>
</reference>
<dbReference type="PANTHER" id="PTHR10000:SF25">
    <property type="entry name" value="PHOSPHATASE YKRA-RELATED"/>
    <property type="match status" value="1"/>
</dbReference>
<proteinExistence type="predicted"/>
<dbReference type="PANTHER" id="PTHR10000">
    <property type="entry name" value="PHOSPHOSERINE PHOSPHATASE"/>
    <property type="match status" value="1"/>
</dbReference>
<dbReference type="InterPro" id="IPR036412">
    <property type="entry name" value="HAD-like_sf"/>
</dbReference>
<dbReference type="GO" id="GO:0016791">
    <property type="term" value="F:phosphatase activity"/>
    <property type="evidence" value="ECO:0007669"/>
    <property type="project" value="TreeGrafter"/>
</dbReference>
<dbReference type="OrthoDB" id="9810101at2"/>
<dbReference type="Gene3D" id="3.40.50.1000">
    <property type="entry name" value="HAD superfamily/HAD-like"/>
    <property type="match status" value="1"/>
</dbReference>
<dbReference type="GO" id="GO:0000287">
    <property type="term" value="F:magnesium ion binding"/>
    <property type="evidence" value="ECO:0007669"/>
    <property type="project" value="TreeGrafter"/>
</dbReference>
<dbReference type="EMBL" id="LZZM01000203">
    <property type="protein sequence ID" value="OOM74133.1"/>
    <property type="molecule type" value="Genomic_DNA"/>
</dbReference>
<gene>
    <name evidence="1" type="ORF">CLPUN_41070</name>
</gene>
<dbReference type="AlphaFoldDB" id="A0A1S8T8Q6"/>
<dbReference type="NCBIfam" id="TIGR01484">
    <property type="entry name" value="HAD-SF-IIB"/>
    <property type="match status" value="1"/>
</dbReference>
<dbReference type="RefSeq" id="WP_077849068.1">
    <property type="nucleotide sequence ID" value="NZ_LZZM01000203.1"/>
</dbReference>
<dbReference type="PROSITE" id="PS01229">
    <property type="entry name" value="COF_2"/>
    <property type="match status" value="1"/>
</dbReference>
<dbReference type="InterPro" id="IPR006379">
    <property type="entry name" value="HAD-SF_hydro_IIB"/>
</dbReference>
<evidence type="ECO:0000313" key="1">
    <source>
        <dbReference type="EMBL" id="OOM74133.1"/>
    </source>
</evidence>